<accession>A0A645GS87</accession>
<gene>
    <name evidence="2" type="ORF">SDC9_177171</name>
</gene>
<sequence length="66" mass="7081">MVGLSSFLAQMILRGPLIAATTKEFHIHGSWEDPQVTELPRRSVPKVGADDVGKQPAAAPSSEEKP</sequence>
<proteinExistence type="predicted"/>
<dbReference type="AlphaFoldDB" id="A0A645GS87"/>
<evidence type="ECO:0000313" key="2">
    <source>
        <dbReference type="EMBL" id="MPN29718.1"/>
    </source>
</evidence>
<dbReference type="EMBL" id="VSSQ01080543">
    <property type="protein sequence ID" value="MPN29718.1"/>
    <property type="molecule type" value="Genomic_DNA"/>
</dbReference>
<organism evidence="2">
    <name type="scientific">bioreactor metagenome</name>
    <dbReference type="NCBI Taxonomy" id="1076179"/>
    <lineage>
        <taxon>unclassified sequences</taxon>
        <taxon>metagenomes</taxon>
        <taxon>ecological metagenomes</taxon>
    </lineage>
</organism>
<feature type="region of interest" description="Disordered" evidence="1">
    <location>
        <begin position="33"/>
        <end position="66"/>
    </location>
</feature>
<reference evidence="2" key="1">
    <citation type="submission" date="2019-08" db="EMBL/GenBank/DDBJ databases">
        <authorList>
            <person name="Kucharzyk K."/>
            <person name="Murdoch R.W."/>
            <person name="Higgins S."/>
            <person name="Loffler F."/>
        </authorList>
    </citation>
    <scope>NUCLEOTIDE SEQUENCE</scope>
</reference>
<name>A0A645GS87_9ZZZZ</name>
<protein>
    <recommendedName>
        <fullName evidence="3">AsmA-like C-terminal domain-containing protein</fullName>
    </recommendedName>
</protein>
<evidence type="ECO:0000256" key="1">
    <source>
        <dbReference type="SAM" id="MobiDB-lite"/>
    </source>
</evidence>
<comment type="caution">
    <text evidence="2">The sequence shown here is derived from an EMBL/GenBank/DDBJ whole genome shotgun (WGS) entry which is preliminary data.</text>
</comment>
<evidence type="ECO:0008006" key="3">
    <source>
        <dbReference type="Google" id="ProtNLM"/>
    </source>
</evidence>